<dbReference type="AlphaFoldDB" id="A0A8D5B407"/>
<accession>A0A8D5B407</accession>
<organism evidence="1">
    <name type="scientific">Euglena gracilis</name>
    <dbReference type="NCBI Taxonomy" id="3039"/>
    <lineage>
        <taxon>Eukaryota</taxon>
        <taxon>Discoba</taxon>
        <taxon>Euglenozoa</taxon>
        <taxon>Euglenida</taxon>
        <taxon>Spirocuta</taxon>
        <taxon>Euglenophyceae</taxon>
        <taxon>Euglenales</taxon>
        <taxon>Euglenaceae</taxon>
        <taxon>Euglena</taxon>
    </lineage>
</organism>
<reference evidence="1" key="2">
    <citation type="submission" date="2020-03" db="EMBL/GenBank/DDBJ databases">
        <title>Identification of glucanases and phosphorylases involved in hypoxic paramylon degradation in Euglena gracilis.</title>
        <authorList>
            <person name="Tanaka Y."/>
            <person name="Goto K."/>
            <person name="Nishino K."/>
            <person name="Ogawa T."/>
            <person name="Maruta T."/>
            <person name="Ishikawa T."/>
        </authorList>
    </citation>
    <scope>NUCLEOTIDE SEQUENCE</scope>
</reference>
<name>A0A8D5B407_EUGGR</name>
<gene>
    <name evidence="1" type="primary">LDP2</name>
</gene>
<proteinExistence type="evidence at transcript level"/>
<protein>
    <submittedName>
        <fullName evidence="1">Beta-1,3-glucan phosphorylase</fullName>
    </submittedName>
</protein>
<evidence type="ECO:0000313" key="1">
    <source>
        <dbReference type="EMBL" id="BCB67684.1"/>
    </source>
</evidence>
<sequence>MSVDLEYLAHHGIPDLLDQLVLGLLARKPPDPAAFMWSEVSKLATRVTSGPLQLSQTTVQKPCPFVDGQYVTRDGESWFKIANFDKMQPFFMSIVSASNFWLFASSRGSLTCGRVSAEYSLFPYYTVDKIHDGHTTTGPRTAMHVTKGGRTYLWEPFVLEPAVFKTRRNLYKNKLGNLLVYEEHNDDLDLTFSYTWATSDTYGIVRKCSLVNTSRDRVKVRLLDGLQNILPANTNGWLQDCMSTLLEAYKWNELLRQQVGLFCLYATPSDRSDPAESLKATTVWHEGLPAPDVLLSSAQLGAFLRGEDVHAEDLVRGQRGAFFVHSYLDLAGHAEAKWMLVAEVDQTHLTISALQRTLAANRPALPGRIDADIAAGSAELRRIMGAADAFQCLEDEATSTHHYANVMFNTMRGGIYDNGYDIDRGDLIAFVTKRNTAVAQKHTGWLHGLPNPLNYLDLLAQAQRRGDASLARLCFEYIPVTFSRRHGDPSRPWNKFAIQLKDEDGRRILNYQGNWRDIFQNWEALTISFPSYFGSIIAKFVNASTMDGYNPYVVNKTDGIHWECPGPGSKFHPGSLEANCDKDYFSYANVPYEIRPYEKIVEDAKDTIVFNWDKHNAIEKLQKTMGADAKLVLCKDGSVVHVNLAEKLLVPLLAKASNFVVEGGIWLNTQRPEWNDANNAIVGFGLSMVTVYYMRRYVTFLRGLFNTLGTKSLPISEEVAVWLAGVAQVFSTNLALLRKGRLTSRERRRVLDALGDVASTYRARVYRSGLSGGRTAVAATAVLTFLDALQPFIDHSIHVNRKDNGLYHAYNLLALGPNTADISYLYDMLEGQVSALSSGLITANAAEEMFCSLFASDMYRPDQNTFMLYPDRQLKGFMDRNLIPAHRRSSAAVQYCLRRGVKGVLYEDARGGLRWAAGLCNAKDLKATVEASPDPGLKQHAAELLALYEEVFVHRAFTGRSGTMFGFEGLGCIYWHMVSKVLLAAQELTLDALDRRDGSMAALRAAYYELRGGIGFNKAPQEYGAFPSDPYSHTPKHAGAQQPGMTGQVKEEILTRFGELGIRIVHGTIRVEPRLLRPSEFLTAAKDFEYVALGGAPQRVPLQPGQLGFTYCQCPFVYARGKVLRMVVTCRAKKVYINGHDLRRDLATHIFKRSGEVLRVDVEIPDKELFYV</sequence>
<dbReference type="EMBL" id="LC533844">
    <property type="protein sequence ID" value="BCB67684.1"/>
    <property type="molecule type" value="mRNA"/>
</dbReference>
<reference evidence="1" key="1">
    <citation type="journal article" date="2016" name="BMC Genomics">
        <title>De novo assembly and comparative transcriptome analysis of Euglena gracilis in response to anaerobic conditions.</title>
        <authorList>
            <person name="Yoshida Y."/>
            <person name="Tomiyama T."/>
            <person name="Maruta T."/>
            <person name="Tomita M."/>
            <person name="Ishikawa T."/>
            <person name="Arakawa K."/>
        </authorList>
    </citation>
    <scope>NUCLEOTIDE SEQUENCE</scope>
</reference>